<dbReference type="CDD" id="cd07716">
    <property type="entry name" value="RNaseZ_short-form-like_MBL-fold"/>
    <property type="match status" value="1"/>
</dbReference>
<accession>A0A0F6TD44</accession>
<dbReference type="STRING" id="35755.UL82_03120"/>
<dbReference type="Gene3D" id="3.60.15.10">
    <property type="entry name" value="Ribonuclease Z/Hydroxyacylglutathione hydrolase-like"/>
    <property type="match status" value="1"/>
</dbReference>
<reference evidence="2 3" key="1">
    <citation type="journal article" date="2015" name="Genome Announc.">
        <title>Complete Genome Sequence of Corynebacterium kutscheri DSM 20755, a Corynebacterial Type Strain with Remarkably Low G+C Content of Chromosomal DNA.</title>
        <authorList>
            <person name="Ruckert C."/>
            <person name="Albersmeier A."/>
            <person name="Winkler A."/>
            <person name="Tauch A."/>
        </authorList>
    </citation>
    <scope>NUCLEOTIDE SEQUENCE [LARGE SCALE GENOMIC DNA]</scope>
    <source>
        <strain evidence="2 3">DSM 20755</strain>
    </source>
</reference>
<dbReference type="HOGENOM" id="CLU_031317_3_0_11"/>
<gene>
    <name evidence="2" type="ORF">UL82_03120</name>
</gene>
<dbReference type="OrthoDB" id="9800940at2"/>
<name>A0A0F6TD44_9CORY</name>
<dbReference type="InterPro" id="IPR001279">
    <property type="entry name" value="Metallo-B-lactamas"/>
</dbReference>
<dbReference type="KEGG" id="cku:UL82_03120"/>
<dbReference type="InterPro" id="IPR036866">
    <property type="entry name" value="RibonucZ/Hydroxyglut_hydro"/>
</dbReference>
<dbReference type="AlphaFoldDB" id="A0A0F6TD44"/>
<dbReference type="EMBL" id="CP011312">
    <property type="protein sequence ID" value="AKE40839.1"/>
    <property type="molecule type" value="Genomic_DNA"/>
</dbReference>
<dbReference type="Proteomes" id="UP000033457">
    <property type="component" value="Chromosome"/>
</dbReference>
<sequence>MKVTILGCSGSLPEPNNPASGYLLEPIGGLPVLMDIGSGVLAKLEKVAEPSQAHVVLSHLHPDHCSDFPSLLVWRRFHPTRAAQGRNFCVGPKDSPVHLGRMSAERIDEIDDMSDTFAFEPWIAHVPQMIDGVTITPYPVIHPIETYALRVEDHHTKQIVAYSGDSSYTEELIDCAKDADIFFCEATWGASSEGKAENMHLSGGEAGKIARLAGVNKLVLVHIPPWADLDATIAAAQEEFTGEIIIGRADMSFEL</sequence>
<dbReference type="SUPFAM" id="SSF56281">
    <property type="entry name" value="Metallo-hydrolase/oxidoreductase"/>
    <property type="match status" value="1"/>
</dbReference>
<dbReference type="RefSeq" id="WP_046438961.1">
    <property type="nucleotide sequence ID" value="NZ_CP011312.1"/>
</dbReference>
<proteinExistence type="predicted"/>
<keyword evidence="2" id="KW-0378">Hydrolase</keyword>
<dbReference type="PANTHER" id="PTHR46018">
    <property type="entry name" value="ZINC PHOSPHODIESTERASE ELAC PROTEIN 1"/>
    <property type="match status" value="1"/>
</dbReference>
<dbReference type="PANTHER" id="PTHR46018:SF4">
    <property type="entry name" value="METALLO-HYDROLASE YHFI-RELATED"/>
    <property type="match status" value="1"/>
</dbReference>
<evidence type="ECO:0000313" key="2">
    <source>
        <dbReference type="EMBL" id="AKE40839.1"/>
    </source>
</evidence>
<protein>
    <submittedName>
        <fullName evidence="2">Metal-dependent hydrolase, beta-lactamase superfamily III</fullName>
    </submittedName>
</protein>
<dbReference type="Pfam" id="PF12706">
    <property type="entry name" value="Lactamase_B_2"/>
    <property type="match status" value="1"/>
</dbReference>
<evidence type="ECO:0000259" key="1">
    <source>
        <dbReference type="Pfam" id="PF12706"/>
    </source>
</evidence>
<feature type="domain" description="Metallo-beta-lactamase" evidence="1">
    <location>
        <begin position="50"/>
        <end position="223"/>
    </location>
</feature>
<dbReference type="GO" id="GO:0042781">
    <property type="term" value="F:3'-tRNA processing endoribonuclease activity"/>
    <property type="evidence" value="ECO:0007669"/>
    <property type="project" value="TreeGrafter"/>
</dbReference>
<evidence type="ECO:0000313" key="3">
    <source>
        <dbReference type="Proteomes" id="UP000033457"/>
    </source>
</evidence>
<organism evidence="2 3">
    <name type="scientific">Corynebacterium kutscheri</name>
    <dbReference type="NCBI Taxonomy" id="35755"/>
    <lineage>
        <taxon>Bacteria</taxon>
        <taxon>Bacillati</taxon>
        <taxon>Actinomycetota</taxon>
        <taxon>Actinomycetes</taxon>
        <taxon>Mycobacteriales</taxon>
        <taxon>Corynebacteriaceae</taxon>
        <taxon>Corynebacterium</taxon>
    </lineage>
</organism>
<keyword evidence="3" id="KW-1185">Reference proteome</keyword>